<comment type="caution">
    <text evidence="1">The sequence shown here is derived from an EMBL/GenBank/DDBJ whole genome shotgun (WGS) entry which is preliminary data.</text>
</comment>
<accession>A0ABD0JBD1</accession>
<dbReference type="Proteomes" id="UP001519460">
    <property type="component" value="Unassembled WGS sequence"/>
</dbReference>
<dbReference type="AlphaFoldDB" id="A0ABD0JBD1"/>
<keyword evidence="2" id="KW-1185">Reference proteome</keyword>
<dbReference type="EMBL" id="JACVVK020000520">
    <property type="protein sequence ID" value="KAK7468180.1"/>
    <property type="molecule type" value="Genomic_DNA"/>
</dbReference>
<organism evidence="1 2">
    <name type="scientific">Batillaria attramentaria</name>
    <dbReference type="NCBI Taxonomy" id="370345"/>
    <lineage>
        <taxon>Eukaryota</taxon>
        <taxon>Metazoa</taxon>
        <taxon>Spiralia</taxon>
        <taxon>Lophotrochozoa</taxon>
        <taxon>Mollusca</taxon>
        <taxon>Gastropoda</taxon>
        <taxon>Caenogastropoda</taxon>
        <taxon>Sorbeoconcha</taxon>
        <taxon>Cerithioidea</taxon>
        <taxon>Batillariidae</taxon>
        <taxon>Batillaria</taxon>
    </lineage>
</organism>
<reference evidence="1 2" key="1">
    <citation type="journal article" date="2023" name="Sci. Data">
        <title>Genome assembly of the Korean intertidal mud-creeper Batillaria attramentaria.</title>
        <authorList>
            <person name="Patra A.K."/>
            <person name="Ho P.T."/>
            <person name="Jun S."/>
            <person name="Lee S.J."/>
            <person name="Kim Y."/>
            <person name="Won Y.J."/>
        </authorList>
    </citation>
    <scope>NUCLEOTIDE SEQUENCE [LARGE SCALE GENOMIC DNA]</scope>
    <source>
        <strain evidence="1">Wonlab-2016</strain>
    </source>
</reference>
<proteinExistence type="predicted"/>
<gene>
    <name evidence="1" type="ORF">BaRGS_00036593</name>
</gene>
<protein>
    <submittedName>
        <fullName evidence="1">Uncharacterized protein</fullName>
    </submittedName>
</protein>
<evidence type="ECO:0000313" key="1">
    <source>
        <dbReference type="EMBL" id="KAK7468180.1"/>
    </source>
</evidence>
<evidence type="ECO:0000313" key="2">
    <source>
        <dbReference type="Proteomes" id="UP001519460"/>
    </source>
</evidence>
<name>A0ABD0JBD1_9CAEN</name>
<sequence length="96" mass="10874">MAGEIVSFAIPCASGCRHNIRHRFIRSACHGSCWVTPGRFQVEVEKIGENWRQVGSCSWTPPVRFGDEKSRLPERGLIDTEKRGMQECWGVPDSQQ</sequence>